<reference evidence="4 5" key="1">
    <citation type="submission" date="2019-02" db="EMBL/GenBank/DDBJ databases">
        <authorList>
            <person name="Li Y."/>
        </authorList>
    </citation>
    <scope>NUCLEOTIDE SEQUENCE [LARGE SCALE GENOMIC DNA]</scope>
    <source>
        <strain evidence="4 5">30C10-4-7</strain>
    </source>
</reference>
<dbReference type="OrthoDB" id="752625at2"/>
<keyword evidence="5" id="KW-1185">Reference proteome</keyword>
<comment type="caution">
    <text evidence="4">The sequence shown here is derived from an EMBL/GenBank/DDBJ whole genome shotgun (WGS) entry which is preliminary data.</text>
</comment>
<dbReference type="Pfam" id="PF16344">
    <property type="entry name" value="FecR_C"/>
    <property type="match status" value="1"/>
</dbReference>
<dbReference type="PANTHER" id="PTHR30273:SF2">
    <property type="entry name" value="PROTEIN FECR"/>
    <property type="match status" value="1"/>
</dbReference>
<dbReference type="Gene3D" id="3.55.50.30">
    <property type="match status" value="1"/>
</dbReference>
<dbReference type="GO" id="GO:0016989">
    <property type="term" value="F:sigma factor antagonist activity"/>
    <property type="evidence" value="ECO:0007669"/>
    <property type="project" value="TreeGrafter"/>
</dbReference>
<dbReference type="EMBL" id="SGIT01000001">
    <property type="protein sequence ID" value="RZF61440.1"/>
    <property type="molecule type" value="Genomic_DNA"/>
</dbReference>
<dbReference type="Gene3D" id="2.60.120.1440">
    <property type="match status" value="1"/>
</dbReference>
<dbReference type="AlphaFoldDB" id="A0A4Q6XMP5"/>
<keyword evidence="1" id="KW-1133">Transmembrane helix</keyword>
<feature type="domain" description="FecR protein" evidence="2">
    <location>
        <begin position="183"/>
        <end position="286"/>
    </location>
</feature>
<dbReference type="Proteomes" id="UP000292855">
    <property type="component" value="Unassembled WGS sequence"/>
</dbReference>
<feature type="transmembrane region" description="Helical" evidence="1">
    <location>
        <begin position="86"/>
        <end position="104"/>
    </location>
</feature>
<evidence type="ECO:0000256" key="1">
    <source>
        <dbReference type="SAM" id="Phobius"/>
    </source>
</evidence>
<name>A0A4Q6XMP5_9SPHI</name>
<keyword evidence="1" id="KW-0472">Membrane</keyword>
<sequence>MSVMEDFEKIYRKFLNQECSPEEANRLLRFFETEHGDLELSKLIENSIDTASDETDLSPEDRIVIEKIGIKISSRNQKKIFILKKWISYAAVSILLLCLFAWLYQTRFVADDVQPEFRVVDISKEDVQPGGNRATLKLADGETILLDDSRSSIIVGQNSIMYDDIDQPIVTMPSISVNDTLILSTPNGGTYKLQLPDGSMVWLNAGSTLRYPARFDEEHRSVHLEGEAYFDIKPLLSKPSSNSTSKRISFTVYTDDQRVEVFGTQFNVSAYQEDKTQATTLVEGSVAVSKISMGNEVPTSVKVIRDKTYLQPGQQAQLGAWGIRTKTLDTEPYTAWKDGVFYFENTSIREALNALSRWYDIDVVYKPNVPNISLYALIDRNKPLSAVLKALENSGLTVKLQHSNNRYKLIVVGTKS</sequence>
<dbReference type="PANTHER" id="PTHR30273">
    <property type="entry name" value="PERIPLASMIC SIGNAL SENSOR AND SIGMA FACTOR ACTIVATOR FECR-RELATED"/>
    <property type="match status" value="1"/>
</dbReference>
<organism evidence="4 5">
    <name type="scientific">Sphingobacterium corticibacterium</name>
    <dbReference type="NCBI Taxonomy" id="2484746"/>
    <lineage>
        <taxon>Bacteria</taxon>
        <taxon>Pseudomonadati</taxon>
        <taxon>Bacteroidota</taxon>
        <taxon>Sphingobacteriia</taxon>
        <taxon>Sphingobacteriales</taxon>
        <taxon>Sphingobacteriaceae</taxon>
        <taxon>Sphingobacterium</taxon>
    </lineage>
</organism>
<dbReference type="Pfam" id="PF04773">
    <property type="entry name" value="FecR"/>
    <property type="match status" value="1"/>
</dbReference>
<dbReference type="InterPro" id="IPR012373">
    <property type="entry name" value="Ferrdict_sens_TM"/>
</dbReference>
<evidence type="ECO:0000259" key="3">
    <source>
        <dbReference type="Pfam" id="PF16344"/>
    </source>
</evidence>
<dbReference type="InterPro" id="IPR032508">
    <property type="entry name" value="FecR_C"/>
</dbReference>
<proteinExistence type="predicted"/>
<gene>
    <name evidence="4" type="ORF">EWE74_00930</name>
</gene>
<evidence type="ECO:0000259" key="2">
    <source>
        <dbReference type="Pfam" id="PF04773"/>
    </source>
</evidence>
<keyword evidence="1" id="KW-0812">Transmembrane</keyword>
<evidence type="ECO:0000313" key="4">
    <source>
        <dbReference type="EMBL" id="RZF61440.1"/>
    </source>
</evidence>
<dbReference type="InterPro" id="IPR006860">
    <property type="entry name" value="FecR"/>
</dbReference>
<evidence type="ECO:0000313" key="5">
    <source>
        <dbReference type="Proteomes" id="UP000292855"/>
    </source>
</evidence>
<protein>
    <submittedName>
        <fullName evidence="4">DUF4974 domain-containing protein</fullName>
    </submittedName>
</protein>
<feature type="domain" description="Protein FecR C-terminal" evidence="3">
    <location>
        <begin position="341"/>
        <end position="404"/>
    </location>
</feature>
<accession>A0A4Q6XMP5</accession>